<protein>
    <submittedName>
        <fullName evidence="1">Uncharacterized protein</fullName>
    </submittedName>
</protein>
<name>A0A372NSI5_9SPHI</name>
<keyword evidence="2" id="KW-1185">Reference proteome</keyword>
<organism evidence="1 2">
    <name type="scientific">Mucilaginibacter conchicola</name>
    <dbReference type="NCBI Taxonomy" id="2303333"/>
    <lineage>
        <taxon>Bacteria</taxon>
        <taxon>Pseudomonadati</taxon>
        <taxon>Bacteroidota</taxon>
        <taxon>Sphingobacteriia</taxon>
        <taxon>Sphingobacteriales</taxon>
        <taxon>Sphingobacteriaceae</taxon>
        <taxon>Mucilaginibacter</taxon>
    </lineage>
</organism>
<gene>
    <name evidence="1" type="ORF">D0C36_20525</name>
</gene>
<sequence>MNFEQTLGRSMRLRRDIADNTALLVSSTERFKRNIGLTVYHRLHSKLVAGHEDSAAALLSTIMAEMKA</sequence>
<accession>A0A372NSI5</accession>
<dbReference type="AlphaFoldDB" id="A0A372NSI5"/>
<comment type="caution">
    <text evidence="1">The sequence shown here is derived from an EMBL/GenBank/DDBJ whole genome shotgun (WGS) entry which is preliminary data.</text>
</comment>
<dbReference type="Proteomes" id="UP000264217">
    <property type="component" value="Unassembled WGS sequence"/>
</dbReference>
<reference evidence="1 2" key="1">
    <citation type="submission" date="2018-08" db="EMBL/GenBank/DDBJ databases">
        <title>Mucilaginibacter sp. MYSH2.</title>
        <authorList>
            <person name="Seo T."/>
        </authorList>
    </citation>
    <scope>NUCLEOTIDE SEQUENCE [LARGE SCALE GENOMIC DNA]</scope>
    <source>
        <strain evidence="1 2">MYSH2</strain>
    </source>
</reference>
<dbReference type="RefSeq" id="WP_117393560.1">
    <property type="nucleotide sequence ID" value="NZ_QWDC01000003.1"/>
</dbReference>
<evidence type="ECO:0000313" key="1">
    <source>
        <dbReference type="EMBL" id="RFZ91315.1"/>
    </source>
</evidence>
<dbReference type="EMBL" id="QWDC01000003">
    <property type="protein sequence ID" value="RFZ91315.1"/>
    <property type="molecule type" value="Genomic_DNA"/>
</dbReference>
<evidence type="ECO:0000313" key="2">
    <source>
        <dbReference type="Proteomes" id="UP000264217"/>
    </source>
</evidence>
<proteinExistence type="predicted"/>